<keyword evidence="2" id="KW-0472">Membrane</keyword>
<feature type="region of interest" description="Disordered" evidence="1">
    <location>
        <begin position="1"/>
        <end position="71"/>
    </location>
</feature>
<dbReference type="RefSeq" id="WP_152595210.1">
    <property type="nucleotide sequence ID" value="NZ_JGZD01000009.1"/>
</dbReference>
<dbReference type="Proteomes" id="UP000029014">
    <property type="component" value="Unassembled WGS sequence"/>
</dbReference>
<keyword evidence="4" id="KW-1185">Reference proteome</keyword>
<keyword evidence="2" id="KW-0812">Transmembrane</keyword>
<organism evidence="3 4">
    <name type="scientific">Bifidobacterium minimum</name>
    <dbReference type="NCBI Taxonomy" id="1693"/>
    <lineage>
        <taxon>Bacteria</taxon>
        <taxon>Bacillati</taxon>
        <taxon>Actinomycetota</taxon>
        <taxon>Actinomycetes</taxon>
        <taxon>Bifidobacteriales</taxon>
        <taxon>Bifidobacteriaceae</taxon>
        <taxon>Bifidobacterium</taxon>
    </lineage>
</organism>
<evidence type="ECO:0000256" key="1">
    <source>
        <dbReference type="SAM" id="MobiDB-lite"/>
    </source>
</evidence>
<evidence type="ECO:0000256" key="2">
    <source>
        <dbReference type="SAM" id="Phobius"/>
    </source>
</evidence>
<dbReference type="AlphaFoldDB" id="A0A087BN17"/>
<evidence type="ECO:0000313" key="4">
    <source>
        <dbReference type="Proteomes" id="UP000029014"/>
    </source>
</evidence>
<comment type="caution">
    <text evidence="3">The sequence shown here is derived from an EMBL/GenBank/DDBJ whole genome shotgun (WGS) entry which is preliminary data.</text>
</comment>
<keyword evidence="2" id="KW-1133">Transmembrane helix</keyword>
<name>A0A087BN17_9BIFI</name>
<reference evidence="3 4" key="1">
    <citation type="submission" date="2014-03" db="EMBL/GenBank/DDBJ databases">
        <title>Genomics of Bifidobacteria.</title>
        <authorList>
            <person name="Ventura M."/>
            <person name="Milani C."/>
            <person name="Lugli G.A."/>
        </authorList>
    </citation>
    <scope>NUCLEOTIDE SEQUENCE [LARGE SCALE GENOMIC DNA]</scope>
    <source>
        <strain evidence="3 4">LMG 11592</strain>
    </source>
</reference>
<accession>A0A087BN17</accession>
<evidence type="ECO:0000313" key="3">
    <source>
        <dbReference type="EMBL" id="KFI72417.1"/>
    </source>
</evidence>
<gene>
    <name evidence="3" type="ORF">BMIN_0312</name>
</gene>
<feature type="transmembrane region" description="Helical" evidence="2">
    <location>
        <begin position="136"/>
        <end position="158"/>
    </location>
</feature>
<protein>
    <submittedName>
        <fullName evidence="3">Uncharacterized protein</fullName>
    </submittedName>
</protein>
<dbReference type="EMBL" id="JGZD01000009">
    <property type="protein sequence ID" value="KFI72417.1"/>
    <property type="molecule type" value="Genomic_DNA"/>
</dbReference>
<sequence>MSQNEGSDSDGNENQENVTGNHSGIGHDVGGESPKPQENNESSDENYDRGVFVGAGGAIDSGANGHAGGKEELNPHQVAVIERHIAEHYSGPVPAAKEMKRYAEIDPSFPDRMMTMAEKQQDANIRIAERLSKSEAFSVPVVAILAIVLPWGICAFCVAKGYAFPAWVSGGAGFLTSAAQIIRSIKGDKDSANGRGDDSE</sequence>
<feature type="transmembrane region" description="Helical" evidence="2">
    <location>
        <begin position="164"/>
        <end position="182"/>
    </location>
</feature>
<proteinExistence type="predicted"/>